<name>A0A7W7W0E4_KITKI</name>
<keyword evidence="2" id="KW-0963">Cytoplasm</keyword>
<evidence type="ECO:0000256" key="4">
    <source>
        <dbReference type="ARBA" id="ARBA00022829"/>
    </source>
</evidence>
<dbReference type="GO" id="GO:0051301">
    <property type="term" value="P:cell division"/>
    <property type="evidence" value="ECO:0007669"/>
    <property type="project" value="UniProtKB-KW"/>
</dbReference>
<evidence type="ECO:0000313" key="13">
    <source>
        <dbReference type="Proteomes" id="UP000540506"/>
    </source>
</evidence>
<feature type="domain" description="Tyr recombinase" evidence="10">
    <location>
        <begin position="178"/>
        <end position="370"/>
    </location>
</feature>
<evidence type="ECO:0000256" key="5">
    <source>
        <dbReference type="ARBA" id="ARBA00022908"/>
    </source>
</evidence>
<evidence type="ECO:0000259" key="11">
    <source>
        <dbReference type="PROSITE" id="PS51900"/>
    </source>
</evidence>
<dbReference type="GO" id="GO:0015074">
    <property type="term" value="P:DNA integration"/>
    <property type="evidence" value="ECO:0007669"/>
    <property type="project" value="UniProtKB-KW"/>
</dbReference>
<dbReference type="Pfam" id="PF00589">
    <property type="entry name" value="Phage_integrase"/>
    <property type="match status" value="1"/>
</dbReference>
<dbReference type="GO" id="GO:0005737">
    <property type="term" value="C:cytoplasm"/>
    <property type="evidence" value="ECO:0007669"/>
    <property type="project" value="UniProtKB-SubCell"/>
</dbReference>
<dbReference type="PROSITE" id="PS51900">
    <property type="entry name" value="CB"/>
    <property type="match status" value="1"/>
</dbReference>
<dbReference type="InterPro" id="IPR002104">
    <property type="entry name" value="Integrase_catalytic"/>
</dbReference>
<evidence type="ECO:0000256" key="7">
    <source>
        <dbReference type="ARBA" id="ARBA00023172"/>
    </source>
</evidence>
<dbReference type="InterPro" id="IPR044068">
    <property type="entry name" value="CB"/>
</dbReference>
<keyword evidence="5" id="KW-0229">DNA integration</keyword>
<keyword evidence="3" id="KW-0132">Cell division</keyword>
<gene>
    <name evidence="12" type="ORF">FHR34_008182</name>
</gene>
<keyword evidence="7" id="KW-0233">DNA recombination</keyword>
<dbReference type="GO" id="GO:0006310">
    <property type="term" value="P:DNA recombination"/>
    <property type="evidence" value="ECO:0007669"/>
    <property type="project" value="UniProtKB-KW"/>
</dbReference>
<keyword evidence="4" id="KW-0159">Chromosome partition</keyword>
<dbReference type="GO" id="GO:0003677">
    <property type="term" value="F:DNA binding"/>
    <property type="evidence" value="ECO:0007669"/>
    <property type="project" value="UniProtKB-UniRule"/>
</dbReference>
<evidence type="ECO:0000259" key="10">
    <source>
        <dbReference type="PROSITE" id="PS51898"/>
    </source>
</evidence>
<evidence type="ECO:0000313" key="12">
    <source>
        <dbReference type="EMBL" id="MBB4929083.1"/>
    </source>
</evidence>
<evidence type="ECO:0000256" key="2">
    <source>
        <dbReference type="ARBA" id="ARBA00022490"/>
    </source>
</evidence>
<feature type="domain" description="Core-binding (CB)" evidence="11">
    <location>
        <begin position="61"/>
        <end position="152"/>
    </location>
</feature>
<keyword evidence="6 9" id="KW-0238">DNA-binding</keyword>
<evidence type="ECO:0000256" key="3">
    <source>
        <dbReference type="ARBA" id="ARBA00022618"/>
    </source>
</evidence>
<dbReference type="InterPro" id="IPR013762">
    <property type="entry name" value="Integrase-like_cat_sf"/>
</dbReference>
<dbReference type="InterPro" id="IPR010998">
    <property type="entry name" value="Integrase_recombinase_N"/>
</dbReference>
<evidence type="ECO:0000256" key="6">
    <source>
        <dbReference type="ARBA" id="ARBA00023125"/>
    </source>
</evidence>
<dbReference type="EMBL" id="JACHJV010000004">
    <property type="protein sequence ID" value="MBB4929083.1"/>
    <property type="molecule type" value="Genomic_DNA"/>
</dbReference>
<evidence type="ECO:0000256" key="8">
    <source>
        <dbReference type="ARBA" id="ARBA00023306"/>
    </source>
</evidence>
<organism evidence="12 13">
    <name type="scientific">Kitasatospora kifunensis</name>
    <name type="common">Streptomyces kifunensis</name>
    <dbReference type="NCBI Taxonomy" id="58351"/>
    <lineage>
        <taxon>Bacteria</taxon>
        <taxon>Bacillati</taxon>
        <taxon>Actinomycetota</taxon>
        <taxon>Actinomycetes</taxon>
        <taxon>Kitasatosporales</taxon>
        <taxon>Streptomycetaceae</taxon>
        <taxon>Kitasatospora</taxon>
    </lineage>
</organism>
<proteinExistence type="predicted"/>
<dbReference type="GO" id="GO:0007059">
    <property type="term" value="P:chromosome segregation"/>
    <property type="evidence" value="ECO:0007669"/>
    <property type="project" value="UniProtKB-KW"/>
</dbReference>
<dbReference type="Gene3D" id="1.10.150.130">
    <property type="match status" value="1"/>
</dbReference>
<dbReference type="PANTHER" id="PTHR30349:SF77">
    <property type="entry name" value="TYROSINE RECOMBINASE XERC"/>
    <property type="match status" value="1"/>
</dbReference>
<dbReference type="RefSeq" id="WP_184947073.1">
    <property type="nucleotide sequence ID" value="NZ_JACHJV010000004.1"/>
</dbReference>
<dbReference type="SUPFAM" id="SSF56349">
    <property type="entry name" value="DNA breaking-rejoining enzymes"/>
    <property type="match status" value="1"/>
</dbReference>
<comment type="subcellular location">
    <subcellularLocation>
        <location evidence="1">Cytoplasm</location>
    </subcellularLocation>
</comment>
<keyword evidence="8" id="KW-0131">Cell cycle</keyword>
<dbReference type="CDD" id="cd00397">
    <property type="entry name" value="DNA_BRE_C"/>
    <property type="match status" value="1"/>
</dbReference>
<dbReference type="AlphaFoldDB" id="A0A7W7W0E4"/>
<dbReference type="PROSITE" id="PS51898">
    <property type="entry name" value="TYR_RECOMBINASE"/>
    <property type="match status" value="1"/>
</dbReference>
<evidence type="ECO:0000256" key="1">
    <source>
        <dbReference type="ARBA" id="ARBA00004496"/>
    </source>
</evidence>
<protein>
    <submittedName>
        <fullName evidence="12">Integrase</fullName>
    </submittedName>
</protein>
<comment type="caution">
    <text evidence="12">The sequence shown here is derived from an EMBL/GenBank/DDBJ whole genome shotgun (WGS) entry which is preliminary data.</text>
</comment>
<keyword evidence="13" id="KW-1185">Reference proteome</keyword>
<reference evidence="12 13" key="1">
    <citation type="submission" date="2020-08" db="EMBL/GenBank/DDBJ databases">
        <title>Sequencing the genomes of 1000 actinobacteria strains.</title>
        <authorList>
            <person name="Klenk H.-P."/>
        </authorList>
    </citation>
    <scope>NUCLEOTIDE SEQUENCE [LARGE SCALE GENOMIC DNA]</scope>
    <source>
        <strain evidence="12 13">DSM 41654</strain>
    </source>
</reference>
<sequence>MTTTQLDPRPDGAIPALPSSSLAETVFKQLIEDLGLVQTGRIGQQRLYTPRAELLARVVTPQTWVTVLDWISSTRRSSVGTKREYVDDIRRWAAFAAEIGHERFFVGCLTADDIRSWRIREQAKVSTTGKKRSPRTIIRKLRSLSSLHNYAKAKDPTLPPNPVTEDDLPHIPRGHGSHSTPVIEKEDVQALVLQADDLLDEVVVELLYVFAGRVDELCACDLDHQVNRGRRALLDLTRKGDEDKMLPVPLDQAEKLDRLNAGRTDGPLLLARDGGRLDPSDVDRILTRLGHRARILTCPGAGQPGHNFKSCRRCRDVTPHVLRASRITHMLDDKEPLEEVQAFANHKDPATTIGYRERRQAGKRDAALADKGAALFAGLRPVEQPARSANADTAVEGTDLVEVRSLDQNSGQLAVPLP</sequence>
<accession>A0A7W7W0E4</accession>
<dbReference type="Gene3D" id="1.10.443.10">
    <property type="entry name" value="Intergrase catalytic core"/>
    <property type="match status" value="1"/>
</dbReference>
<evidence type="ECO:0000256" key="9">
    <source>
        <dbReference type="PROSITE-ProRule" id="PRU01248"/>
    </source>
</evidence>
<dbReference type="InterPro" id="IPR011010">
    <property type="entry name" value="DNA_brk_join_enz"/>
</dbReference>
<dbReference type="InterPro" id="IPR050090">
    <property type="entry name" value="Tyrosine_recombinase_XerCD"/>
</dbReference>
<dbReference type="Proteomes" id="UP000540506">
    <property type="component" value="Unassembled WGS sequence"/>
</dbReference>
<dbReference type="PANTHER" id="PTHR30349">
    <property type="entry name" value="PHAGE INTEGRASE-RELATED"/>
    <property type="match status" value="1"/>
</dbReference>